<dbReference type="Pfam" id="PF01691">
    <property type="entry name" value="Adeno_E1B_19K"/>
    <property type="match status" value="1"/>
</dbReference>
<evidence type="ECO:0000256" key="5">
    <source>
        <dbReference type="ARBA" id="ARBA00023189"/>
    </source>
</evidence>
<sequence>MMKRPVAAEVQMELDRLLENYNSLRRVLEEASEDTSVWWRRLFGCRVSQLVVQAKVEYKEEFEKLFSEVPGLVDSLNFCHHAFFYEKVICGLDFCTPGRTIAALAFCAFILDKWNKETHLSRGYTLDYISLQLWKAYMRKGKIYTFSQGPRSLPQRVRRRLGFQTEDQTRLLEAEEEPRAGMDPPSET</sequence>
<dbReference type="EMBL" id="KT984504">
    <property type="protein sequence ID" value="APD78420.1"/>
    <property type="molecule type" value="Genomic_DNA"/>
</dbReference>
<evidence type="ECO:0000256" key="3">
    <source>
        <dbReference type="ARBA" id="ARBA00022518"/>
    </source>
</evidence>
<feature type="compositionally biased region" description="Basic and acidic residues" evidence="9">
    <location>
        <begin position="167"/>
        <end position="180"/>
    </location>
</feature>
<feature type="region of interest" description="Disordered" evidence="9">
    <location>
        <begin position="164"/>
        <end position="188"/>
    </location>
</feature>
<evidence type="ECO:0000256" key="6">
    <source>
        <dbReference type="ARBA" id="ARBA00023323"/>
    </source>
</evidence>
<evidence type="ECO:0000256" key="9">
    <source>
        <dbReference type="SAM" id="MobiDB-lite"/>
    </source>
</evidence>
<proteinExistence type="inferred from homology"/>
<dbReference type="GO" id="GO:0033668">
    <property type="term" value="P:symbiont-mediated suppression of host apoptosis"/>
    <property type="evidence" value="ECO:0007669"/>
    <property type="project" value="UniProtKB-KW"/>
</dbReference>
<evidence type="ECO:0000256" key="8">
    <source>
        <dbReference type="SAM" id="Coils"/>
    </source>
</evidence>
<dbReference type="PROSITE" id="PS50062">
    <property type="entry name" value="BCL2_FAMILY"/>
    <property type="match status" value="1"/>
</dbReference>
<dbReference type="InterPro" id="IPR002924">
    <property type="entry name" value="Adenovir_t-Ag_E1B_19kDa"/>
</dbReference>
<feature type="coiled-coil region" evidence="8">
    <location>
        <begin position="7"/>
        <end position="34"/>
    </location>
</feature>
<keyword evidence="6 7" id="KW-1119">Modulation of host cell apoptosis by virus</keyword>
<reference evidence="10" key="1">
    <citation type="submission" date="2015-11" db="EMBL/GenBank/DDBJ databases">
        <title>The complex fecal virome of captive rhesus macaques during acute and idiopathic chronic diarrhea.</title>
        <authorList>
            <person name="Kapusinszky B."/>
            <person name="Ardeshir A."/>
            <person name="Mulvaney U."/>
            <person name="Deng X."/>
            <person name="Delwart E.L."/>
        </authorList>
    </citation>
    <scope>NUCLEOTIDE SEQUENCE</scope>
    <source>
        <strain evidence="10">Cg5568</strain>
    </source>
</reference>
<dbReference type="InterPro" id="IPR002475">
    <property type="entry name" value="Bcl2-like"/>
</dbReference>
<evidence type="ECO:0000256" key="2">
    <source>
        <dbReference type="ARBA" id="ARBA00013796"/>
    </source>
</evidence>
<accession>A0A1W5PVU4</accession>
<evidence type="ECO:0000256" key="1">
    <source>
        <dbReference type="ARBA" id="ARBA00010275"/>
    </source>
</evidence>
<evidence type="ECO:0000256" key="7">
    <source>
        <dbReference type="RuleBase" id="RU364111"/>
    </source>
</evidence>
<keyword evidence="4 7" id="KW-0945">Host-virus interaction</keyword>
<organism evidence="10">
    <name type="scientific">Simian adenovirus 13</name>
    <dbReference type="NCBI Taxonomy" id="38432"/>
    <lineage>
        <taxon>Viruses</taxon>
        <taxon>Varidnaviria</taxon>
        <taxon>Bamfordvirae</taxon>
        <taxon>Preplasmiviricota</taxon>
        <taxon>Polisuviricotina</taxon>
        <taxon>Pharingeaviricetes</taxon>
        <taxon>Rowavirales</taxon>
        <taxon>Adenoviridae</taxon>
        <taxon>Mastadenovirus</taxon>
        <taxon>Mastadenovirus macacae</taxon>
        <taxon>Simian mastadenovirus D</taxon>
    </lineage>
</organism>
<protein>
    <recommendedName>
        <fullName evidence="2 7">E1B protein, small T-antigen</fullName>
    </recommendedName>
</protein>
<keyword evidence="3 7" id="KW-0244">Early protein</keyword>
<comment type="similarity">
    <text evidence="1 7">Belongs to the adenoviridae E1B 19 kDa protein family.</text>
</comment>
<evidence type="ECO:0000313" key="10">
    <source>
        <dbReference type="EMBL" id="APD78420.1"/>
    </source>
</evidence>
<evidence type="ECO:0000256" key="4">
    <source>
        <dbReference type="ARBA" id="ARBA00022581"/>
    </source>
</evidence>
<keyword evidence="8" id="KW-0175">Coiled coil</keyword>
<name>A0A1W5PVU4_9ADEN</name>
<keyword evidence="5 7" id="KW-1081">Inhibition of host apoptosis by viral BCL2-like protein</keyword>